<dbReference type="PANTHER" id="PTHR48094:SF12">
    <property type="entry name" value="PARKINSON DISEASE PROTEIN 7 HOMOLOG"/>
    <property type="match status" value="1"/>
</dbReference>
<dbReference type="SUPFAM" id="SSF52317">
    <property type="entry name" value="Class I glutamine amidotransferase-like"/>
    <property type="match status" value="1"/>
</dbReference>
<dbReference type="PANTHER" id="PTHR48094">
    <property type="entry name" value="PROTEIN/NUCLEIC ACID DEGLYCASE DJ-1-RELATED"/>
    <property type="match status" value="1"/>
</dbReference>
<name>A0A9D2M2Y0_9FIRM</name>
<comment type="caution">
    <text evidence="2">The sequence shown here is derived from an EMBL/GenBank/DDBJ whole genome shotgun (WGS) entry which is preliminary data.</text>
</comment>
<sequence>MKKVCVFFAEGTEECEALLPVDLLRRAGAEVTLAGIGTELFVTSSHGVQVKMDALAKDLDFSAFDAIVLPGGMPGTTRLGESELVAKAAHCAVENGKLLAAICAAPTVLAKLGILSGKRATAHHGFIDKLGGAVVVKEPVVEDGNLLTGWGLGASIPFSLRLVQKLYSAEEAARIAAALGYPFEY</sequence>
<dbReference type="AlphaFoldDB" id="A0A9D2M2Y0"/>
<reference evidence="2" key="2">
    <citation type="submission" date="2021-04" db="EMBL/GenBank/DDBJ databases">
        <authorList>
            <person name="Gilroy R."/>
        </authorList>
    </citation>
    <scope>NUCLEOTIDE SEQUENCE</scope>
    <source>
        <strain evidence="2">ChiBcec8-14828</strain>
    </source>
</reference>
<proteinExistence type="predicted"/>
<evidence type="ECO:0000313" key="2">
    <source>
        <dbReference type="EMBL" id="HJB39849.1"/>
    </source>
</evidence>
<dbReference type="EMBL" id="DWYA01000052">
    <property type="protein sequence ID" value="HJB39849.1"/>
    <property type="molecule type" value="Genomic_DNA"/>
</dbReference>
<reference evidence="2" key="1">
    <citation type="journal article" date="2021" name="PeerJ">
        <title>Extensive microbial diversity within the chicken gut microbiome revealed by metagenomics and culture.</title>
        <authorList>
            <person name="Gilroy R."/>
            <person name="Ravi A."/>
            <person name="Getino M."/>
            <person name="Pursley I."/>
            <person name="Horton D.L."/>
            <person name="Alikhan N.F."/>
            <person name="Baker D."/>
            <person name="Gharbi K."/>
            <person name="Hall N."/>
            <person name="Watson M."/>
            <person name="Adriaenssens E.M."/>
            <person name="Foster-Nyarko E."/>
            <person name="Jarju S."/>
            <person name="Secka A."/>
            <person name="Antonio M."/>
            <person name="Oren A."/>
            <person name="Chaudhuri R.R."/>
            <person name="La Ragione R."/>
            <person name="Hildebrand F."/>
            <person name="Pallen M.J."/>
        </authorList>
    </citation>
    <scope>NUCLEOTIDE SEQUENCE</scope>
    <source>
        <strain evidence="2">ChiBcec8-14828</strain>
    </source>
</reference>
<accession>A0A9D2M2Y0</accession>
<dbReference type="GO" id="GO:0005737">
    <property type="term" value="C:cytoplasm"/>
    <property type="evidence" value="ECO:0007669"/>
    <property type="project" value="TreeGrafter"/>
</dbReference>
<dbReference type="InterPro" id="IPR006287">
    <property type="entry name" value="DJ-1"/>
</dbReference>
<evidence type="ECO:0000313" key="3">
    <source>
        <dbReference type="Proteomes" id="UP000824209"/>
    </source>
</evidence>
<feature type="domain" description="DJ-1/PfpI" evidence="1">
    <location>
        <begin position="2"/>
        <end position="164"/>
    </location>
</feature>
<organism evidence="2 3">
    <name type="scientific">Candidatus Ruthenibacterium avium</name>
    <dbReference type="NCBI Taxonomy" id="2838751"/>
    <lineage>
        <taxon>Bacteria</taxon>
        <taxon>Bacillati</taxon>
        <taxon>Bacillota</taxon>
        <taxon>Clostridia</taxon>
        <taxon>Eubacteriales</taxon>
        <taxon>Oscillospiraceae</taxon>
        <taxon>Ruthenibacterium</taxon>
    </lineage>
</organism>
<dbReference type="InterPro" id="IPR002818">
    <property type="entry name" value="DJ-1/PfpI"/>
</dbReference>
<dbReference type="Pfam" id="PF01965">
    <property type="entry name" value="DJ-1_PfpI"/>
    <property type="match status" value="1"/>
</dbReference>
<evidence type="ECO:0000259" key="1">
    <source>
        <dbReference type="Pfam" id="PF01965"/>
    </source>
</evidence>
<protein>
    <submittedName>
        <fullName evidence="2">DJ-1/PfpI family protein</fullName>
    </submittedName>
</protein>
<dbReference type="InterPro" id="IPR050325">
    <property type="entry name" value="Prot/Nucl_acid_deglycase"/>
</dbReference>
<dbReference type="NCBIfam" id="TIGR01383">
    <property type="entry name" value="not_thiJ"/>
    <property type="match status" value="1"/>
</dbReference>
<dbReference type="Proteomes" id="UP000824209">
    <property type="component" value="Unassembled WGS sequence"/>
</dbReference>
<gene>
    <name evidence="2" type="ORF">H9943_05575</name>
</gene>
<dbReference type="Gene3D" id="3.40.50.880">
    <property type="match status" value="1"/>
</dbReference>
<dbReference type="InterPro" id="IPR029062">
    <property type="entry name" value="Class_I_gatase-like"/>
</dbReference>
<dbReference type="CDD" id="cd03135">
    <property type="entry name" value="GATase1_DJ-1"/>
    <property type="match status" value="1"/>
</dbReference>